<dbReference type="SMART" id="SM00261">
    <property type="entry name" value="FU"/>
    <property type="match status" value="1"/>
</dbReference>
<keyword evidence="2" id="KW-0716">Sensory transduction</keyword>
<reference evidence="6 7" key="1">
    <citation type="submission" date="2016-02" db="EMBL/GenBank/DDBJ databases">
        <title>Genome analysis of coral dinoflagellate symbionts highlights evolutionary adaptations to a symbiotic lifestyle.</title>
        <authorList>
            <person name="Aranda M."/>
            <person name="Li Y."/>
            <person name="Liew Y.J."/>
            <person name="Baumgarten S."/>
            <person name="Simakov O."/>
            <person name="Wilson M."/>
            <person name="Piel J."/>
            <person name="Ashoor H."/>
            <person name="Bougouffa S."/>
            <person name="Bajic V.B."/>
            <person name="Ryu T."/>
            <person name="Ravasi T."/>
            <person name="Bayer T."/>
            <person name="Micklem G."/>
            <person name="Kim H."/>
            <person name="Bhak J."/>
            <person name="Lajeunesse T.C."/>
            <person name="Voolstra C.R."/>
        </authorList>
    </citation>
    <scope>NUCLEOTIDE SEQUENCE [LARGE SCALE GENOMIC DNA]</scope>
    <source>
        <strain evidence="6 7">CCMP2467</strain>
    </source>
</reference>
<organism evidence="6 7">
    <name type="scientific">Symbiodinium microadriaticum</name>
    <name type="common">Dinoflagellate</name>
    <name type="synonym">Zooxanthella microadriatica</name>
    <dbReference type="NCBI Taxonomy" id="2951"/>
    <lineage>
        <taxon>Eukaryota</taxon>
        <taxon>Sar</taxon>
        <taxon>Alveolata</taxon>
        <taxon>Dinophyceae</taxon>
        <taxon>Suessiales</taxon>
        <taxon>Symbiodiniaceae</taxon>
        <taxon>Symbiodinium</taxon>
    </lineage>
</organism>
<dbReference type="InterPro" id="IPR036383">
    <property type="entry name" value="TSP1_rpt_sf"/>
</dbReference>
<evidence type="ECO:0000256" key="1">
    <source>
        <dbReference type="ARBA" id="ARBA00007308"/>
    </source>
</evidence>
<accession>A0A1Q9DSM2</accession>
<keyword evidence="3" id="KW-0358">Heparin-binding</keyword>
<feature type="compositionally biased region" description="Acidic residues" evidence="5">
    <location>
        <begin position="886"/>
        <end position="926"/>
    </location>
</feature>
<dbReference type="CDD" id="cd00064">
    <property type="entry name" value="FU"/>
    <property type="match status" value="1"/>
</dbReference>
<gene>
    <name evidence="6" type="ORF">AK812_SmicGene19409</name>
</gene>
<dbReference type="InterPro" id="IPR000884">
    <property type="entry name" value="TSP1_rpt"/>
</dbReference>
<dbReference type="SUPFAM" id="SSF57184">
    <property type="entry name" value="Growth factor receptor domain"/>
    <property type="match status" value="1"/>
</dbReference>
<comment type="caution">
    <text evidence="6">The sequence shown here is derived from an EMBL/GenBank/DDBJ whole genome shotgun (WGS) entry which is preliminary data.</text>
</comment>
<proteinExistence type="inferred from homology"/>
<dbReference type="InterPro" id="IPR009030">
    <property type="entry name" value="Growth_fac_rcpt_cys_sf"/>
</dbReference>
<name>A0A1Q9DSM2_SYMMI</name>
<comment type="similarity">
    <text evidence="1">Belongs to the R-spondin family.</text>
</comment>
<dbReference type="EMBL" id="LSRX01000406">
    <property type="protein sequence ID" value="OLP98170.1"/>
    <property type="molecule type" value="Genomic_DNA"/>
</dbReference>
<keyword evidence="7" id="KW-1185">Reference proteome</keyword>
<feature type="region of interest" description="Disordered" evidence="5">
    <location>
        <begin position="517"/>
        <end position="536"/>
    </location>
</feature>
<evidence type="ECO:0000256" key="2">
    <source>
        <dbReference type="ARBA" id="ARBA00022606"/>
    </source>
</evidence>
<dbReference type="SUPFAM" id="SSF48371">
    <property type="entry name" value="ARM repeat"/>
    <property type="match status" value="1"/>
</dbReference>
<dbReference type="Pfam" id="PF00090">
    <property type="entry name" value="TSP_1"/>
    <property type="match status" value="1"/>
</dbReference>
<feature type="region of interest" description="Disordered" evidence="5">
    <location>
        <begin position="886"/>
        <end position="929"/>
    </location>
</feature>
<sequence length="1291" mass="140711">MKQCKFLVIAAAVSVTAKKLHRQDFLHNEAIGPGSLTGPLPDADGFGIGSTNLLTLNATRLASSTFLAKAPCSTCCKRDPDSPEVMPFSPGQVISTYYREEGLLSRRSSKLASATVEKLLGKSIQVQLLSSADATFVPKQAVRAHLPIGEAKSPDPLEAVVVNSTEAQTTVRFKSKYVGEVTVPSSWVQPSWATSFQFLPIEWVTTEPKETEVDCSPEDFEECISKPGCMWKEPEYKDLACVVADWGEWQPCSVTCGVGKQKRFRPFPTQRSCRKLNPQPLVAEDRYCMKPACPLVAGHCEAAKPNSTGSAMLWQSKARTTPRSAKEPRTALPSPPATARGALLELLGLTHAGEDPLQAVQGELQSIIDKQATADEEVKKMTTPAKTTGPSPIHEHPLYSEEETIIAWAEKGTGLGPECPESYFAFQVDIDVETSTISAACNPCAAGCLHCSGPSADQCRACPSPLRLFTHIDGRSVCVEGCPECFKPNDDDGTCTFDGSQYGCDHVAAFHPEVMPEHRGEPDSCQALKSDENEEEDDSFDSVDLFLLRKRKRALLAKSPAHPTMEALAGEQGDMEQKKQLKKQIMEWVETKQLPDTLDQISQYGDAAFESLGRDLLKHPELAQPLALALGHEDSETESPPRLAQPVPAHDDSSTSLEPLAEVVDDELHEEPSPSQAEDSATSLRIWDRSVQASLVQFRDQGRFALWNHSQVQTPLFSEVLNVVVKSMAKVTAEILQQGPSESSKKHAALMQGAGSEASEMQSRARVMASKLATECHRMLHYELLAFALAQHEKQRLLELSTGMVQSLYRQGQLAHLAQIASEASGAAARQVRSMPMEHAKNFKSYQPRGAVSLLVSSARHSVRSHLQAAIDDGTAAVFIPMVSIVDDDAEDDDDDDDDDDDNGADDDEDDDNGADDDDDDDDDNGADYGLVVDMDADALLLSFLQSSCQEAAEEVLALDLEVSWLQEEALRSDHAESLQTRLSEEGTGRQLSDSETLAAIAKDVMGPLLGPFFVILNHGIRAESAALFGCELELPVLKAVLGISTLSLGEGSYVLVLLWLGYSWRLGAKVAMRIVTSLARLLTLPQSNVLHSTVRAAMAVPGPTWVDAAKGVALSLGISNVPSWETLPSEVNSAPLIKVHIQYWKCHHVVRAIKHLEERWRAEALFKLAWAPPTDLKATVKLTHSVLWTPRMAKACKVWFLAVLTGRGFFEGWYRGAEHSALEGRCLLCGAQPASLTVHLAAECPEALEVARAARLQQHELLTLPADAIGLRSRISVVATFIQRWQARDG</sequence>
<dbReference type="GO" id="GO:0016055">
    <property type="term" value="P:Wnt signaling pathway"/>
    <property type="evidence" value="ECO:0007669"/>
    <property type="project" value="UniProtKB-KW"/>
</dbReference>
<dbReference type="PROSITE" id="PS50092">
    <property type="entry name" value="TSP1"/>
    <property type="match status" value="1"/>
</dbReference>
<dbReference type="OrthoDB" id="418282at2759"/>
<evidence type="ECO:0000313" key="7">
    <source>
        <dbReference type="Proteomes" id="UP000186817"/>
    </source>
</evidence>
<dbReference type="Gene3D" id="2.20.100.10">
    <property type="entry name" value="Thrombospondin type-1 (TSP1) repeat"/>
    <property type="match status" value="1"/>
</dbReference>
<dbReference type="SMART" id="SM00209">
    <property type="entry name" value="TSP1"/>
    <property type="match status" value="1"/>
</dbReference>
<dbReference type="InterPro" id="IPR016024">
    <property type="entry name" value="ARM-type_fold"/>
</dbReference>
<dbReference type="InterPro" id="IPR006212">
    <property type="entry name" value="Furin_repeat"/>
</dbReference>
<dbReference type="Proteomes" id="UP000186817">
    <property type="component" value="Unassembled WGS sequence"/>
</dbReference>
<dbReference type="GO" id="GO:0008201">
    <property type="term" value="F:heparin binding"/>
    <property type="evidence" value="ECO:0007669"/>
    <property type="project" value="UniProtKB-KW"/>
</dbReference>
<evidence type="ECO:0000256" key="5">
    <source>
        <dbReference type="SAM" id="MobiDB-lite"/>
    </source>
</evidence>
<protein>
    <recommendedName>
        <fullName evidence="8">Spondin-1</fullName>
    </recommendedName>
</protein>
<keyword evidence="4" id="KW-0879">Wnt signaling pathway</keyword>
<evidence type="ECO:0000313" key="6">
    <source>
        <dbReference type="EMBL" id="OLP98170.1"/>
    </source>
</evidence>
<evidence type="ECO:0000256" key="4">
    <source>
        <dbReference type="ARBA" id="ARBA00022687"/>
    </source>
</evidence>
<evidence type="ECO:0000256" key="3">
    <source>
        <dbReference type="ARBA" id="ARBA00022674"/>
    </source>
</evidence>
<evidence type="ECO:0008006" key="8">
    <source>
        <dbReference type="Google" id="ProtNLM"/>
    </source>
</evidence>
<feature type="region of interest" description="Disordered" evidence="5">
    <location>
        <begin position="631"/>
        <end position="655"/>
    </location>
</feature>
<dbReference type="SUPFAM" id="SSF82895">
    <property type="entry name" value="TSP-1 type 1 repeat"/>
    <property type="match status" value="1"/>
</dbReference>